<dbReference type="SUPFAM" id="SSF48264">
    <property type="entry name" value="Cytochrome P450"/>
    <property type="match status" value="1"/>
</dbReference>
<dbReference type="InterPro" id="IPR036396">
    <property type="entry name" value="Cyt_P450_sf"/>
</dbReference>
<dbReference type="Proteomes" id="UP001063166">
    <property type="component" value="Unassembled WGS sequence"/>
</dbReference>
<gene>
    <name evidence="1" type="ORF">LshimejAT787_1400370</name>
</gene>
<evidence type="ECO:0000313" key="2">
    <source>
        <dbReference type="Proteomes" id="UP001063166"/>
    </source>
</evidence>
<dbReference type="GO" id="GO:0016705">
    <property type="term" value="F:oxidoreductase activity, acting on paired donors, with incorporation or reduction of molecular oxygen"/>
    <property type="evidence" value="ECO:0007669"/>
    <property type="project" value="InterPro"/>
</dbReference>
<protein>
    <submittedName>
        <fullName evidence="1">Cytochrome P450</fullName>
    </submittedName>
</protein>
<dbReference type="GO" id="GO:0020037">
    <property type="term" value="F:heme binding"/>
    <property type="evidence" value="ECO:0007669"/>
    <property type="project" value="InterPro"/>
</dbReference>
<dbReference type="GO" id="GO:0004497">
    <property type="term" value="F:monooxygenase activity"/>
    <property type="evidence" value="ECO:0007669"/>
    <property type="project" value="InterPro"/>
</dbReference>
<sequence length="120" mass="13530">MLIRVNEQEAGKLQLDDQEVVCLRAVPFWFLHSEHNVHNSAVFIFLLAGHETIAHTLTISATLALLALRADIQGEISEQTVSVVGHDRDPVYDDYSTLDKVLSAFYEALRLFSRCLSYDP</sequence>
<dbReference type="Pfam" id="PF00067">
    <property type="entry name" value="p450"/>
    <property type="match status" value="1"/>
</dbReference>
<name>A0A9P3UTF3_LYOSH</name>
<dbReference type="GO" id="GO:0005506">
    <property type="term" value="F:iron ion binding"/>
    <property type="evidence" value="ECO:0007669"/>
    <property type="project" value="InterPro"/>
</dbReference>
<proteinExistence type="predicted"/>
<keyword evidence="2" id="KW-1185">Reference proteome</keyword>
<comment type="caution">
    <text evidence="1">The sequence shown here is derived from an EMBL/GenBank/DDBJ whole genome shotgun (WGS) entry which is preliminary data.</text>
</comment>
<dbReference type="AlphaFoldDB" id="A0A9P3UTF3"/>
<accession>A0A9P3UTF3</accession>
<dbReference type="EMBL" id="BRPK01000014">
    <property type="protein sequence ID" value="GLB43525.1"/>
    <property type="molecule type" value="Genomic_DNA"/>
</dbReference>
<dbReference type="InterPro" id="IPR001128">
    <property type="entry name" value="Cyt_P450"/>
</dbReference>
<evidence type="ECO:0000313" key="1">
    <source>
        <dbReference type="EMBL" id="GLB43525.1"/>
    </source>
</evidence>
<organism evidence="1 2">
    <name type="scientific">Lyophyllum shimeji</name>
    <name type="common">Hon-shimeji</name>
    <name type="synonym">Tricholoma shimeji</name>
    <dbReference type="NCBI Taxonomy" id="47721"/>
    <lineage>
        <taxon>Eukaryota</taxon>
        <taxon>Fungi</taxon>
        <taxon>Dikarya</taxon>
        <taxon>Basidiomycota</taxon>
        <taxon>Agaricomycotina</taxon>
        <taxon>Agaricomycetes</taxon>
        <taxon>Agaricomycetidae</taxon>
        <taxon>Agaricales</taxon>
        <taxon>Tricholomatineae</taxon>
        <taxon>Lyophyllaceae</taxon>
        <taxon>Lyophyllum</taxon>
    </lineage>
</organism>
<dbReference type="Gene3D" id="1.10.630.10">
    <property type="entry name" value="Cytochrome P450"/>
    <property type="match status" value="1"/>
</dbReference>
<dbReference type="OrthoDB" id="1470350at2759"/>
<reference evidence="1" key="1">
    <citation type="submission" date="2022-07" db="EMBL/GenBank/DDBJ databases">
        <title>The genome of Lyophyllum shimeji provides insight into the initial evolution of ectomycorrhizal fungal genome.</title>
        <authorList>
            <person name="Kobayashi Y."/>
            <person name="Shibata T."/>
            <person name="Hirakawa H."/>
            <person name="Shigenobu S."/>
            <person name="Nishiyama T."/>
            <person name="Yamada A."/>
            <person name="Hasebe M."/>
            <person name="Kawaguchi M."/>
        </authorList>
    </citation>
    <scope>NUCLEOTIDE SEQUENCE</scope>
    <source>
        <strain evidence="1">AT787</strain>
    </source>
</reference>